<dbReference type="PANTHER" id="PTHR47505:SF1">
    <property type="entry name" value="DNA UTILIZATION PROTEIN YHGH"/>
    <property type="match status" value="1"/>
</dbReference>
<reference evidence="3 4" key="1">
    <citation type="journal article" date="2015" name="Genome Announc.">
        <title>Complete Genome Sequence of Sedimenticola thiotaurini Strain SIP-G1, a Polyphosphate- and Polyhydroxyalkanoate-Accumulating Sulfur-Oxidizing Gammaproteobacterium Isolated from Salt Marsh Sediments.</title>
        <authorList>
            <person name="Flood B.E."/>
            <person name="Jones D.S."/>
            <person name="Bailey J.V."/>
        </authorList>
    </citation>
    <scope>NUCLEOTIDE SEQUENCE [LARGE SCALE GENOMIC DNA]</scope>
    <source>
        <strain evidence="3 4">SIP-G1</strain>
    </source>
</reference>
<dbReference type="AlphaFoldDB" id="A0A0F7K0L6"/>
<evidence type="ECO:0000259" key="2">
    <source>
        <dbReference type="Pfam" id="PF18912"/>
    </source>
</evidence>
<dbReference type="OrthoDB" id="9793412at2"/>
<dbReference type="RefSeq" id="WP_046859620.1">
    <property type="nucleotide sequence ID" value="NZ_CP011412.1"/>
</dbReference>
<dbReference type="InterPro" id="IPR051910">
    <property type="entry name" value="ComF/GntX_DNA_util-trans"/>
</dbReference>
<dbReference type="InterPro" id="IPR000836">
    <property type="entry name" value="PRTase_dom"/>
</dbReference>
<evidence type="ECO:0000313" key="3">
    <source>
        <dbReference type="EMBL" id="AKH20690.1"/>
    </source>
</evidence>
<dbReference type="EMBL" id="CP011412">
    <property type="protein sequence ID" value="AKH20690.1"/>
    <property type="molecule type" value="Genomic_DNA"/>
</dbReference>
<dbReference type="InterPro" id="IPR044005">
    <property type="entry name" value="DZR_2"/>
</dbReference>
<dbReference type="Proteomes" id="UP000034410">
    <property type="component" value="Chromosome"/>
</dbReference>
<dbReference type="Gene3D" id="3.40.50.2020">
    <property type="match status" value="1"/>
</dbReference>
<evidence type="ECO:0000313" key="4">
    <source>
        <dbReference type="Proteomes" id="UP000034410"/>
    </source>
</evidence>
<dbReference type="PANTHER" id="PTHR47505">
    <property type="entry name" value="DNA UTILIZATION PROTEIN YHGH"/>
    <property type="match status" value="1"/>
</dbReference>
<dbReference type="Pfam" id="PF18912">
    <property type="entry name" value="DZR_2"/>
    <property type="match status" value="1"/>
</dbReference>
<sequence length="230" mass="26193">MVYSCIKNTLSLLYPDHCQLCDAPATEGLCTPCREDLPYNRHPCPQCGLPLSQPLEVLCGSCQQQPPAVDRSWIPFLYAAPVDRLISQFKFSERLPQGRLLSRLLAEYLTQRIDRPDLLIPVPLHPDRLRQRGYNQALELARPLGRRFGIPLDHRSCQRTLKTRPQHALKRRQRESNIRGAFRVVRPLTVRHVALVDDVVTTGNTVNELARQLKQAGVARVDVWALARTP</sequence>
<keyword evidence="4" id="KW-1185">Reference proteome</keyword>
<gene>
    <name evidence="3" type="ORF">AAY24_10350</name>
</gene>
<comment type="similarity">
    <text evidence="1">Belongs to the ComF/GntX family.</text>
</comment>
<protein>
    <recommendedName>
        <fullName evidence="2">Double zinc ribbon domain-containing protein</fullName>
    </recommendedName>
</protein>
<dbReference type="SUPFAM" id="SSF53271">
    <property type="entry name" value="PRTase-like"/>
    <property type="match status" value="1"/>
</dbReference>
<dbReference type="PATRIC" id="fig|1543721.4.peg.2147"/>
<name>A0A0F7K0L6_9GAMM</name>
<evidence type="ECO:0000256" key="1">
    <source>
        <dbReference type="ARBA" id="ARBA00008007"/>
    </source>
</evidence>
<proteinExistence type="inferred from homology"/>
<feature type="domain" description="Double zinc ribbon" evidence="2">
    <location>
        <begin position="10"/>
        <end position="63"/>
    </location>
</feature>
<dbReference type="CDD" id="cd06223">
    <property type="entry name" value="PRTases_typeI"/>
    <property type="match status" value="1"/>
</dbReference>
<organism evidence="3 4">
    <name type="scientific">Sedimenticola thiotaurini</name>
    <dbReference type="NCBI Taxonomy" id="1543721"/>
    <lineage>
        <taxon>Bacteria</taxon>
        <taxon>Pseudomonadati</taxon>
        <taxon>Pseudomonadota</taxon>
        <taxon>Gammaproteobacteria</taxon>
        <taxon>Chromatiales</taxon>
        <taxon>Sedimenticolaceae</taxon>
        <taxon>Sedimenticola</taxon>
    </lineage>
</organism>
<accession>A0A0F7K0L6</accession>
<dbReference type="KEGG" id="seds:AAY24_10350"/>
<dbReference type="InterPro" id="IPR029057">
    <property type="entry name" value="PRTase-like"/>
</dbReference>